<dbReference type="AlphaFoldDB" id="A0A6A6Y7F0"/>
<organism evidence="3">
    <name type="scientific">Mytilinidion resinicola</name>
    <dbReference type="NCBI Taxonomy" id="574789"/>
    <lineage>
        <taxon>Eukaryota</taxon>
        <taxon>Fungi</taxon>
        <taxon>Dikarya</taxon>
        <taxon>Ascomycota</taxon>
        <taxon>Pezizomycotina</taxon>
        <taxon>Dothideomycetes</taxon>
        <taxon>Pleosporomycetidae</taxon>
        <taxon>Mytilinidiales</taxon>
        <taxon>Mytilinidiaceae</taxon>
        <taxon>Mytilinidion</taxon>
    </lineage>
</organism>
<dbReference type="OrthoDB" id="1262810at2759"/>
<evidence type="ECO:0000313" key="4">
    <source>
        <dbReference type="Proteomes" id="UP000504636"/>
    </source>
</evidence>
<gene>
    <name evidence="3 5" type="ORF">BDZ99DRAFT_451599</name>
</gene>
<evidence type="ECO:0000313" key="5">
    <source>
        <dbReference type="RefSeq" id="XP_033571493.1"/>
    </source>
</evidence>
<protein>
    <recommendedName>
        <fullName evidence="2">Protein NO VEIN C-terminal domain-containing protein</fullName>
    </recommendedName>
</protein>
<dbReference type="Proteomes" id="UP000504636">
    <property type="component" value="Unplaced"/>
</dbReference>
<feature type="region of interest" description="Disordered" evidence="1">
    <location>
        <begin position="295"/>
        <end position="329"/>
    </location>
</feature>
<evidence type="ECO:0000259" key="2">
    <source>
        <dbReference type="Pfam" id="PF13020"/>
    </source>
</evidence>
<reference evidence="5" key="2">
    <citation type="submission" date="2020-04" db="EMBL/GenBank/DDBJ databases">
        <authorList>
            <consortium name="NCBI Genome Project"/>
        </authorList>
    </citation>
    <scope>NUCLEOTIDE SEQUENCE</scope>
    <source>
        <strain evidence="5">CBS 304.34</strain>
    </source>
</reference>
<evidence type="ECO:0000313" key="3">
    <source>
        <dbReference type="EMBL" id="KAF2804529.1"/>
    </source>
</evidence>
<name>A0A6A6Y7F0_9PEZI</name>
<evidence type="ECO:0000256" key="1">
    <source>
        <dbReference type="SAM" id="MobiDB-lite"/>
    </source>
</evidence>
<dbReference type="Pfam" id="PF13020">
    <property type="entry name" value="NOV_C"/>
    <property type="match status" value="1"/>
</dbReference>
<feature type="domain" description="Protein NO VEIN C-terminal" evidence="2">
    <location>
        <begin position="425"/>
        <end position="477"/>
    </location>
</feature>
<reference evidence="3 5" key="1">
    <citation type="journal article" date="2020" name="Stud. Mycol.">
        <title>101 Dothideomycetes genomes: a test case for predicting lifestyles and emergence of pathogens.</title>
        <authorList>
            <person name="Haridas S."/>
            <person name="Albert R."/>
            <person name="Binder M."/>
            <person name="Bloem J."/>
            <person name="Labutti K."/>
            <person name="Salamov A."/>
            <person name="Andreopoulos B."/>
            <person name="Baker S."/>
            <person name="Barry K."/>
            <person name="Bills G."/>
            <person name="Bluhm B."/>
            <person name="Cannon C."/>
            <person name="Castanera R."/>
            <person name="Culley D."/>
            <person name="Daum C."/>
            <person name="Ezra D."/>
            <person name="Gonzalez J."/>
            <person name="Henrissat B."/>
            <person name="Kuo A."/>
            <person name="Liang C."/>
            <person name="Lipzen A."/>
            <person name="Lutzoni F."/>
            <person name="Magnuson J."/>
            <person name="Mondo S."/>
            <person name="Nolan M."/>
            <person name="Ohm R."/>
            <person name="Pangilinan J."/>
            <person name="Park H.-J."/>
            <person name="Ramirez L."/>
            <person name="Alfaro M."/>
            <person name="Sun H."/>
            <person name="Tritt A."/>
            <person name="Yoshinaga Y."/>
            <person name="Zwiers L.-H."/>
            <person name="Turgeon B."/>
            <person name="Goodwin S."/>
            <person name="Spatafora J."/>
            <person name="Crous P."/>
            <person name="Grigoriev I."/>
        </authorList>
    </citation>
    <scope>NUCLEOTIDE SEQUENCE</scope>
    <source>
        <strain evidence="3 5">CBS 304.34</strain>
    </source>
</reference>
<dbReference type="RefSeq" id="XP_033571493.1">
    <property type="nucleotide sequence ID" value="XM_033718222.1"/>
</dbReference>
<proteinExistence type="predicted"/>
<reference evidence="5" key="3">
    <citation type="submission" date="2025-04" db="UniProtKB">
        <authorList>
            <consortium name="RefSeq"/>
        </authorList>
    </citation>
    <scope>IDENTIFICATION</scope>
    <source>
        <strain evidence="5">CBS 304.34</strain>
    </source>
</reference>
<sequence>MLPHNRHHDTPIYDDLPNQLYLAPEYERFGSEVFRHFGAPTVNWRELLVPELVRLSELARPPVELIRQALMKIGMTIATKGMDEKLRKALEHLRGAKFLPFKTSDNVLEYKGLEEDFAILDHTRFGSAFEGRSVLLDFSLKEWQVLDSFFRHFKLDDRYLSVAVTEHTETSEEGLENEDLTLTLRAQAYALYCCCIEALEDIMQEQDIYPVSWIPRTPRLELPVEVREQQSGREATLNDHGAYGSSEEENSEDTVRETVEGDGGENSDINPPDAVPDSGILLRFLFGASNARPGARYDSTEKCDPASPDTPPADDDPHSMSKGRGRHKVRPTDMMVTGIAGEVHVYETLQELIPNFNIDIWQSRNRRVANVLKEYQDVKNWAFPESTDLVCTDDTGKLTQILRGECQGGFPELHGGDPTIAQPINYFIEVKTTKNQANTQFCVTKNQYRLMEEYQIRPDQRPTNIYVIFRVFKCRSAEDIGIRIYVDPWNLRDTELNFKPQGSLWVTPVFRRRGRSRSRSVLEEQKAGVVG</sequence>
<feature type="region of interest" description="Disordered" evidence="1">
    <location>
        <begin position="227"/>
        <end position="274"/>
    </location>
</feature>
<dbReference type="EMBL" id="MU003712">
    <property type="protein sequence ID" value="KAF2804529.1"/>
    <property type="molecule type" value="Genomic_DNA"/>
</dbReference>
<dbReference type="InterPro" id="IPR024975">
    <property type="entry name" value="NOV_C"/>
</dbReference>
<dbReference type="GeneID" id="54459115"/>
<accession>A0A6A6Y7F0</accession>
<keyword evidence="4" id="KW-1185">Reference proteome</keyword>